<accession>A0A495X7G7</accession>
<dbReference type="InterPro" id="IPR009091">
    <property type="entry name" value="RCC1/BLIP-II"/>
</dbReference>
<dbReference type="PROSITE" id="PS50012">
    <property type="entry name" value="RCC1_3"/>
    <property type="match status" value="6"/>
</dbReference>
<keyword evidence="4" id="KW-1185">Reference proteome</keyword>
<sequence>MPTQTKGVGGNGFLTGIKAVSAGRHSMALATDGTVFAWGDNGEGQLGKGTTIEAWTPVKVQLPNAGGPLPNIKAISAGKHSELSTVHSLALDAHGNVWSWGNNTKGELGDGTFVQRNNPVQVTSLTNVVEVSGGLACSLAVHWTGRVFAWGDNSYGQLGNGSTTGQNKPQLVLNVNSSGAADVLTGIASVSVARHSLAVGVNGKLYAWGRNTEGQLGIDNAPAQYTPAEVSLMATTVAASAGYRHSLALRADGLVFAWGDNSDGQLGDGTTVSRHTPMPVKAPVGDPSGAKYLTRIVAIAAGYYSSCALRADGKLFTWGNGLSLGNGSNSGSATPVQVSNLSGVMSVHAGTTHYVVTV</sequence>
<dbReference type="EMBL" id="RBXR01000001">
    <property type="protein sequence ID" value="RKT69396.1"/>
    <property type="molecule type" value="Genomic_DNA"/>
</dbReference>
<name>A0A495X7G7_9PSEU</name>
<evidence type="ECO:0000313" key="3">
    <source>
        <dbReference type="EMBL" id="RKT69396.1"/>
    </source>
</evidence>
<dbReference type="InterPro" id="IPR058923">
    <property type="entry name" value="RCC1-like_dom"/>
</dbReference>
<dbReference type="InterPro" id="IPR051210">
    <property type="entry name" value="Ub_ligase/GEF_domain"/>
</dbReference>
<dbReference type="RefSeq" id="WP_121221117.1">
    <property type="nucleotide sequence ID" value="NZ_JBIUBA010000002.1"/>
</dbReference>
<evidence type="ECO:0000259" key="2">
    <source>
        <dbReference type="Pfam" id="PF25390"/>
    </source>
</evidence>
<dbReference type="AlphaFoldDB" id="A0A495X7G7"/>
<comment type="caution">
    <text evidence="3">The sequence shown here is derived from an EMBL/GenBank/DDBJ whole genome shotgun (WGS) entry which is preliminary data.</text>
</comment>
<feature type="domain" description="RCC1-like" evidence="2">
    <location>
        <begin position="87"/>
        <end position="355"/>
    </location>
</feature>
<dbReference type="PANTHER" id="PTHR22870">
    <property type="entry name" value="REGULATOR OF CHROMOSOME CONDENSATION"/>
    <property type="match status" value="1"/>
</dbReference>
<protein>
    <submittedName>
        <fullName evidence="3">Alpha-tubulin suppressor-like RCC1 family protein</fullName>
    </submittedName>
</protein>
<evidence type="ECO:0000313" key="4">
    <source>
        <dbReference type="Proteomes" id="UP000272729"/>
    </source>
</evidence>
<dbReference type="Pfam" id="PF00415">
    <property type="entry name" value="RCC1"/>
    <property type="match status" value="1"/>
</dbReference>
<dbReference type="PROSITE" id="PS00626">
    <property type="entry name" value="RCC1_2"/>
    <property type="match status" value="1"/>
</dbReference>
<dbReference type="PANTHER" id="PTHR22870:SF408">
    <property type="entry name" value="OS09G0560450 PROTEIN"/>
    <property type="match status" value="1"/>
</dbReference>
<dbReference type="PRINTS" id="PR00633">
    <property type="entry name" value="RCCNDNSATION"/>
</dbReference>
<dbReference type="Pfam" id="PF25390">
    <property type="entry name" value="WD40_RLD"/>
    <property type="match status" value="1"/>
</dbReference>
<dbReference type="SUPFAM" id="SSF50985">
    <property type="entry name" value="RCC1/BLIP-II"/>
    <property type="match status" value="2"/>
</dbReference>
<proteinExistence type="predicted"/>
<keyword evidence="1" id="KW-0677">Repeat</keyword>
<dbReference type="InterPro" id="IPR000408">
    <property type="entry name" value="Reg_chr_condens"/>
</dbReference>
<reference evidence="3 4" key="1">
    <citation type="submission" date="2018-10" db="EMBL/GenBank/DDBJ databases">
        <title>Sequencing the genomes of 1000 actinobacteria strains.</title>
        <authorList>
            <person name="Klenk H.-P."/>
        </authorList>
    </citation>
    <scope>NUCLEOTIDE SEQUENCE [LARGE SCALE GENOMIC DNA]</scope>
    <source>
        <strain evidence="3 4">DSM 43911</strain>
    </source>
</reference>
<organism evidence="3 4">
    <name type="scientific">Saccharothrix variisporea</name>
    <dbReference type="NCBI Taxonomy" id="543527"/>
    <lineage>
        <taxon>Bacteria</taxon>
        <taxon>Bacillati</taxon>
        <taxon>Actinomycetota</taxon>
        <taxon>Actinomycetes</taxon>
        <taxon>Pseudonocardiales</taxon>
        <taxon>Pseudonocardiaceae</taxon>
        <taxon>Saccharothrix</taxon>
    </lineage>
</organism>
<dbReference type="Proteomes" id="UP000272729">
    <property type="component" value="Unassembled WGS sequence"/>
</dbReference>
<evidence type="ECO:0000256" key="1">
    <source>
        <dbReference type="ARBA" id="ARBA00022737"/>
    </source>
</evidence>
<gene>
    <name evidence="3" type="ORF">DFJ66_2616</name>
</gene>
<dbReference type="Gene3D" id="2.130.10.30">
    <property type="entry name" value="Regulator of chromosome condensation 1/beta-lactamase-inhibitor protein II"/>
    <property type="match status" value="2"/>
</dbReference>